<proteinExistence type="predicted"/>
<feature type="compositionally biased region" description="Polar residues" evidence="1">
    <location>
        <begin position="264"/>
        <end position="273"/>
    </location>
</feature>
<sequence>MEEGGENSEAVKDDETAGGQPENTIIPDPHTSSTTDDSGPVKLQHVIENKPSEGGISVLAVSFYIYFTPSSFFPSDPQRFQTRPRPIATRTRTKPNAPTLPSMPAATLSDLRLHSPSNIIGTPFTVDSSPYEYPFPAPNTRSSPSFEAFRPPLTPPSLLTNSLTLSGPTVALSTSPPFGPDARSFSPTHPKLRISDPPVPPGLVNRRMRWSLNLTRRDSSYSSQTSEGSSTGSSVRAAGESSRPTSLNGAIHNAPLPHARLSPVESSGRSSPKSGGAEGVSQ</sequence>
<dbReference type="OrthoDB" id="3003645at2759"/>
<feature type="region of interest" description="Disordered" evidence="1">
    <location>
        <begin position="1"/>
        <end position="40"/>
    </location>
</feature>
<reference evidence="2 3" key="1">
    <citation type="submission" date="2014-04" db="EMBL/GenBank/DDBJ databases">
        <title>Evolutionary Origins and Diversification of the Mycorrhizal Mutualists.</title>
        <authorList>
            <consortium name="DOE Joint Genome Institute"/>
            <consortium name="Mycorrhizal Genomics Consortium"/>
            <person name="Kohler A."/>
            <person name="Kuo A."/>
            <person name="Nagy L.G."/>
            <person name="Floudas D."/>
            <person name="Copeland A."/>
            <person name="Barry K.W."/>
            <person name="Cichocki N."/>
            <person name="Veneault-Fourrey C."/>
            <person name="LaButti K."/>
            <person name="Lindquist E.A."/>
            <person name="Lipzen A."/>
            <person name="Lundell T."/>
            <person name="Morin E."/>
            <person name="Murat C."/>
            <person name="Riley R."/>
            <person name="Ohm R."/>
            <person name="Sun H."/>
            <person name="Tunlid A."/>
            <person name="Henrissat B."/>
            <person name="Grigoriev I.V."/>
            <person name="Hibbett D.S."/>
            <person name="Martin F."/>
        </authorList>
    </citation>
    <scope>NUCLEOTIDE SEQUENCE [LARGE SCALE GENOMIC DNA]</scope>
    <source>
        <strain evidence="2 3">FD-317 M1</strain>
    </source>
</reference>
<evidence type="ECO:0000256" key="1">
    <source>
        <dbReference type="SAM" id="MobiDB-lite"/>
    </source>
</evidence>
<feature type="compositionally biased region" description="Low complexity" evidence="1">
    <location>
        <begin position="220"/>
        <end position="234"/>
    </location>
</feature>
<gene>
    <name evidence="2" type="ORF">GYMLUDRAFT_963843</name>
</gene>
<dbReference type="EMBL" id="KN834839">
    <property type="protein sequence ID" value="KIK52656.1"/>
    <property type="molecule type" value="Genomic_DNA"/>
</dbReference>
<dbReference type="Proteomes" id="UP000053593">
    <property type="component" value="Unassembled WGS sequence"/>
</dbReference>
<organism evidence="2 3">
    <name type="scientific">Collybiopsis luxurians FD-317 M1</name>
    <dbReference type="NCBI Taxonomy" id="944289"/>
    <lineage>
        <taxon>Eukaryota</taxon>
        <taxon>Fungi</taxon>
        <taxon>Dikarya</taxon>
        <taxon>Basidiomycota</taxon>
        <taxon>Agaricomycotina</taxon>
        <taxon>Agaricomycetes</taxon>
        <taxon>Agaricomycetidae</taxon>
        <taxon>Agaricales</taxon>
        <taxon>Marasmiineae</taxon>
        <taxon>Omphalotaceae</taxon>
        <taxon>Collybiopsis</taxon>
        <taxon>Collybiopsis luxurians</taxon>
    </lineage>
</organism>
<evidence type="ECO:0000313" key="2">
    <source>
        <dbReference type="EMBL" id="KIK52656.1"/>
    </source>
</evidence>
<protein>
    <submittedName>
        <fullName evidence="2">Uncharacterized protein</fullName>
    </submittedName>
</protein>
<feature type="region of interest" description="Disordered" evidence="1">
    <location>
        <begin position="170"/>
        <end position="282"/>
    </location>
</feature>
<keyword evidence="3" id="KW-1185">Reference proteome</keyword>
<dbReference type="AlphaFoldDB" id="A0A0D0BDN7"/>
<name>A0A0D0BDN7_9AGAR</name>
<dbReference type="HOGENOM" id="CLU_987136_0_0_1"/>
<accession>A0A0D0BDN7</accession>
<evidence type="ECO:0000313" key="3">
    <source>
        <dbReference type="Proteomes" id="UP000053593"/>
    </source>
</evidence>